<keyword evidence="6" id="KW-1185">Reference proteome</keyword>
<dbReference type="InParanoid" id="E3J372"/>
<dbReference type="Pfam" id="PF00583">
    <property type="entry name" value="Acetyltransf_1"/>
    <property type="match status" value="1"/>
</dbReference>
<dbReference type="PANTHER" id="PTHR43877">
    <property type="entry name" value="AMINOALKYLPHOSPHONATE N-ACETYLTRANSFERASE-RELATED-RELATED"/>
    <property type="match status" value="1"/>
</dbReference>
<dbReference type="eggNOG" id="COG0456">
    <property type="taxonomic scope" value="Bacteria"/>
</dbReference>
<evidence type="ECO:0000313" key="5">
    <source>
        <dbReference type="EMBL" id="ADP84169.1"/>
    </source>
</evidence>
<dbReference type="InterPro" id="IPR050832">
    <property type="entry name" value="Bact_Acetyltransf"/>
</dbReference>
<dbReference type="GO" id="GO:0008080">
    <property type="term" value="F:N-acetyltransferase activity"/>
    <property type="evidence" value="ECO:0007669"/>
    <property type="project" value="InterPro"/>
</dbReference>
<feature type="region of interest" description="Disordered" evidence="3">
    <location>
        <begin position="178"/>
        <end position="222"/>
    </location>
</feature>
<dbReference type="SUPFAM" id="SSF55729">
    <property type="entry name" value="Acyl-CoA N-acyltransferases (Nat)"/>
    <property type="match status" value="1"/>
</dbReference>
<dbReference type="RefSeq" id="WP_013427287.1">
    <property type="nucleotide sequence ID" value="NC_014666.1"/>
</dbReference>
<dbReference type="Proteomes" id="UP000002484">
    <property type="component" value="Chromosome"/>
</dbReference>
<dbReference type="InterPro" id="IPR000182">
    <property type="entry name" value="GNAT_dom"/>
</dbReference>
<dbReference type="EMBL" id="CP002299">
    <property type="protein sequence ID" value="ADP84169.1"/>
    <property type="molecule type" value="Genomic_DNA"/>
</dbReference>
<dbReference type="InterPro" id="IPR016181">
    <property type="entry name" value="Acyl_CoA_acyltransferase"/>
</dbReference>
<name>E3J372_PSEI1</name>
<keyword evidence="1 5" id="KW-0808">Transferase</keyword>
<accession>E3J372</accession>
<dbReference type="CDD" id="cd04301">
    <property type="entry name" value="NAT_SF"/>
    <property type="match status" value="1"/>
</dbReference>
<feature type="domain" description="N-acetyltransferase" evidence="4">
    <location>
        <begin position="14"/>
        <end position="160"/>
    </location>
</feature>
<dbReference type="NCBIfam" id="TIGR01575">
    <property type="entry name" value="rimI"/>
    <property type="match status" value="1"/>
</dbReference>
<dbReference type="AlphaFoldDB" id="E3J372"/>
<evidence type="ECO:0000259" key="4">
    <source>
        <dbReference type="PROSITE" id="PS51186"/>
    </source>
</evidence>
<dbReference type="STRING" id="298654.FraEuI1c_6185"/>
<dbReference type="InterPro" id="IPR006464">
    <property type="entry name" value="AcTrfase_RimI/Ard1"/>
</dbReference>
<dbReference type="HOGENOM" id="CLU_013985_23_3_11"/>
<evidence type="ECO:0000256" key="1">
    <source>
        <dbReference type="ARBA" id="ARBA00022679"/>
    </source>
</evidence>
<evidence type="ECO:0000313" key="6">
    <source>
        <dbReference type="Proteomes" id="UP000002484"/>
    </source>
</evidence>
<keyword evidence="2" id="KW-0012">Acyltransferase</keyword>
<dbReference type="Gene3D" id="3.40.630.30">
    <property type="match status" value="1"/>
</dbReference>
<reference evidence="5 6" key="1">
    <citation type="submission" date="2010-10" db="EMBL/GenBank/DDBJ databases">
        <title>Complete sequence of Frankia sp. EuI1c.</title>
        <authorList>
            <consortium name="US DOE Joint Genome Institute"/>
            <person name="Lucas S."/>
            <person name="Copeland A."/>
            <person name="Lapidus A."/>
            <person name="Cheng J.-F."/>
            <person name="Bruce D."/>
            <person name="Goodwin L."/>
            <person name="Pitluck S."/>
            <person name="Chertkov O."/>
            <person name="Detter J.C."/>
            <person name="Han C."/>
            <person name="Tapia R."/>
            <person name="Land M."/>
            <person name="Hauser L."/>
            <person name="Jeffries C."/>
            <person name="Kyrpides N."/>
            <person name="Ivanova N."/>
            <person name="Mikhailova N."/>
            <person name="Beauchemin N."/>
            <person name="Sen A."/>
            <person name="Sur S.A."/>
            <person name="Gtari M."/>
            <person name="Wall L."/>
            <person name="Tisa L."/>
            <person name="Woyke T."/>
        </authorList>
    </citation>
    <scope>NUCLEOTIDE SEQUENCE [LARGE SCALE GENOMIC DNA]</scope>
    <source>
        <strain evidence="6">DSM 45817 / CECT 9037 / EuI1c</strain>
    </source>
</reference>
<evidence type="ECO:0000256" key="3">
    <source>
        <dbReference type="SAM" id="MobiDB-lite"/>
    </source>
</evidence>
<sequence>MSSGGGPDQRPPEVTLVPLRWWQLVEAAELERDVFDVDPWTPEMFWSELAAGPSRYYLAALVAGRIVGYAGLAVTDDEAYIQTVGVHPNLRGRGLGARLMIALLREARRRGARSCGLEVRTDNHAARALYARLGFVDIGMRRGYYQPSGGDAYVMRARPIDTAGYGAQLDAAWSALDERDAAAEPDQPATPPGGAAASDGPAGGGGAAAPGVPASTRREGAG</sequence>
<dbReference type="PROSITE" id="PS51186">
    <property type="entry name" value="GNAT"/>
    <property type="match status" value="1"/>
</dbReference>
<dbReference type="OrthoDB" id="529907at2"/>
<evidence type="ECO:0000256" key="2">
    <source>
        <dbReference type="ARBA" id="ARBA00023315"/>
    </source>
</evidence>
<dbReference type="FunCoup" id="E3J372">
    <property type="interactions" value="129"/>
</dbReference>
<organism evidence="5 6">
    <name type="scientific">Pseudofrankia inefficax (strain DSM 45817 / CECT 9037 / DDB 130130 / EuI1c)</name>
    <name type="common">Frankia inefficax</name>
    <dbReference type="NCBI Taxonomy" id="298654"/>
    <lineage>
        <taxon>Bacteria</taxon>
        <taxon>Bacillati</taxon>
        <taxon>Actinomycetota</taxon>
        <taxon>Actinomycetes</taxon>
        <taxon>Frankiales</taxon>
        <taxon>Frankiaceae</taxon>
        <taxon>Pseudofrankia</taxon>
    </lineage>
</organism>
<proteinExistence type="predicted"/>
<dbReference type="KEGG" id="fri:FraEuI1c_6185"/>
<gene>
    <name evidence="5" type="ordered locus">FraEuI1c_6185</name>
</gene>
<protein>
    <submittedName>
        <fullName evidence="5">Ribosomal-protein-alanine acetyltransferase</fullName>
    </submittedName>
</protein>